<dbReference type="EMBL" id="ML769386">
    <property type="protein sequence ID" value="KAE9410107.1"/>
    <property type="molecule type" value="Genomic_DNA"/>
</dbReference>
<dbReference type="Proteomes" id="UP000799118">
    <property type="component" value="Unassembled WGS sequence"/>
</dbReference>
<keyword evidence="3" id="KW-1185">Reference proteome</keyword>
<protein>
    <submittedName>
        <fullName evidence="2">Uncharacterized protein</fullName>
    </submittedName>
</protein>
<accession>A0A6A4IMR9</accession>
<organism evidence="2 3">
    <name type="scientific">Gymnopus androsaceus JB14</name>
    <dbReference type="NCBI Taxonomy" id="1447944"/>
    <lineage>
        <taxon>Eukaryota</taxon>
        <taxon>Fungi</taxon>
        <taxon>Dikarya</taxon>
        <taxon>Basidiomycota</taxon>
        <taxon>Agaricomycotina</taxon>
        <taxon>Agaricomycetes</taxon>
        <taxon>Agaricomycetidae</taxon>
        <taxon>Agaricales</taxon>
        <taxon>Marasmiineae</taxon>
        <taxon>Omphalotaceae</taxon>
        <taxon>Gymnopus</taxon>
    </lineage>
</organism>
<sequence>MAGSPISPPILAPTPRTARQKRISKLQRHLGEIIPQDLVPLAPIPARLRSVYEWEHPQPLDALQRPEDTFRSPTPAALIAVRLKAFEEERRDSSEAHPDLEEEEELWDPRLVYYADKNGAGSAHR</sequence>
<dbReference type="AlphaFoldDB" id="A0A6A4IMR9"/>
<feature type="compositionally biased region" description="Pro residues" evidence="1">
    <location>
        <begin position="1"/>
        <end position="12"/>
    </location>
</feature>
<evidence type="ECO:0000256" key="1">
    <source>
        <dbReference type="SAM" id="MobiDB-lite"/>
    </source>
</evidence>
<dbReference type="OrthoDB" id="2980827at2759"/>
<name>A0A6A4IMR9_9AGAR</name>
<proteinExistence type="predicted"/>
<feature type="region of interest" description="Disordered" evidence="1">
    <location>
        <begin position="1"/>
        <end position="20"/>
    </location>
</feature>
<reference evidence="2" key="1">
    <citation type="journal article" date="2019" name="Environ. Microbiol.">
        <title>Fungal ecological strategies reflected in gene transcription - a case study of two litter decomposers.</title>
        <authorList>
            <person name="Barbi F."/>
            <person name="Kohler A."/>
            <person name="Barry K."/>
            <person name="Baskaran P."/>
            <person name="Daum C."/>
            <person name="Fauchery L."/>
            <person name="Ihrmark K."/>
            <person name="Kuo A."/>
            <person name="LaButti K."/>
            <person name="Lipzen A."/>
            <person name="Morin E."/>
            <person name="Grigoriev I.V."/>
            <person name="Henrissat B."/>
            <person name="Lindahl B."/>
            <person name="Martin F."/>
        </authorList>
    </citation>
    <scope>NUCLEOTIDE SEQUENCE</scope>
    <source>
        <strain evidence="2">JB14</strain>
    </source>
</reference>
<evidence type="ECO:0000313" key="3">
    <source>
        <dbReference type="Proteomes" id="UP000799118"/>
    </source>
</evidence>
<gene>
    <name evidence="2" type="ORF">BT96DRAFT_468707</name>
</gene>
<evidence type="ECO:0000313" key="2">
    <source>
        <dbReference type="EMBL" id="KAE9410107.1"/>
    </source>
</evidence>